<organism evidence="2 3">
    <name type="scientific">Kineococcus radiotolerans (strain ATCC BAA-149 / DSM 14245 / SRS30216)</name>
    <dbReference type="NCBI Taxonomy" id="266940"/>
    <lineage>
        <taxon>Bacteria</taxon>
        <taxon>Bacillati</taxon>
        <taxon>Actinomycetota</taxon>
        <taxon>Actinomycetes</taxon>
        <taxon>Kineosporiales</taxon>
        <taxon>Kineosporiaceae</taxon>
        <taxon>Kineococcus</taxon>
    </lineage>
</organism>
<keyword evidence="1" id="KW-1133">Transmembrane helix</keyword>
<dbReference type="PANTHER" id="PTHR30032:SF8">
    <property type="entry name" value="GERMINATION-SPECIFIC N-ACETYLMURAMOYL-L-ALANINE AMIDASE"/>
    <property type="match status" value="1"/>
</dbReference>
<dbReference type="PANTHER" id="PTHR30032">
    <property type="entry name" value="N-ACETYLMURAMOYL-L-ALANINE AMIDASE-RELATED"/>
    <property type="match status" value="1"/>
</dbReference>
<dbReference type="Proteomes" id="UP000001116">
    <property type="component" value="Chromosome"/>
</dbReference>
<evidence type="ECO:0000256" key="1">
    <source>
        <dbReference type="SAM" id="Phobius"/>
    </source>
</evidence>
<reference evidence="3" key="1">
    <citation type="journal article" date="2008" name="PLoS ONE">
        <title>Survival in nuclear waste, extreme resistance, and potential applications gleaned from the genome sequence of Kineococcus radiotolerans SRS30216.</title>
        <authorList>
            <person name="Bagwell C.E."/>
            <person name="Bhat S."/>
            <person name="Hawkins G.M."/>
            <person name="Smith B.W."/>
            <person name="Biswas T."/>
            <person name="Hoover T.R."/>
            <person name="Saunders E."/>
            <person name="Han C.S."/>
            <person name="Tsodikov O.V."/>
            <person name="Shimkets L.J."/>
        </authorList>
    </citation>
    <scope>NUCLEOTIDE SEQUENCE [LARGE SCALE GENOMIC DNA]</scope>
    <source>
        <strain evidence="3">ATCC BAA-149 / DSM 14245 / SRS30216</strain>
    </source>
</reference>
<feature type="transmembrane region" description="Helical" evidence="1">
    <location>
        <begin position="40"/>
        <end position="60"/>
    </location>
</feature>
<gene>
    <name evidence="2" type="ordered locus">Krad_3899</name>
</gene>
<keyword evidence="1" id="KW-0472">Membrane</keyword>
<evidence type="ECO:0000313" key="3">
    <source>
        <dbReference type="Proteomes" id="UP000001116"/>
    </source>
</evidence>
<sequence>MADDGRTRDRVCLKLGPPPAETRSHGHVHRKVTMRLRPRTLGLAAALAVSSALVAGAVPATASPGVDLKAAATSRVYGSDRIGTAVAAAKSFSGQRADAVVLTRSDTFADALAGAPLASDKGGPLLMTPRTTLDPSVAAAITDVLKTTGTVYLLGDGNALSTGVEDAVKALGFRTVRLFGSDRFGTAVAIAKELPAAQTVSVVTGWNFPDGLAAGALMGVVDTDSKHGIGVVLLSDGTNLGGATQGYLDSRRFTTKIAIGGVAVTAVNKYQTGWSQLAGNDRYETASLVARQFSSAAFFEDATSLLGVATGENWPDALAGSALLAYGGGPMLLTARGSLPASTKSAIDALKADAVANGTSITKVLVFGDENSVSAPVYDAVVSAVG</sequence>
<keyword evidence="1" id="KW-0812">Transmembrane</keyword>
<proteinExistence type="predicted"/>
<accession>A6WEX3</accession>
<dbReference type="InterPro" id="IPR007253">
    <property type="entry name" value="Cell_wall-bd_2"/>
</dbReference>
<keyword evidence="3" id="KW-1185">Reference proteome</keyword>
<dbReference type="eggNOG" id="COG2247">
    <property type="taxonomic scope" value="Bacteria"/>
</dbReference>
<name>A6WEX3_KINRD</name>
<dbReference type="HOGENOM" id="CLU_715290_0_0_11"/>
<dbReference type="InterPro" id="IPR051922">
    <property type="entry name" value="Bact_Sporulation_Assoc"/>
</dbReference>
<dbReference type="AlphaFoldDB" id="A6WEX3"/>
<protein>
    <submittedName>
        <fullName evidence="2">Cell wall binding repeat 2-containing protein</fullName>
    </submittedName>
</protein>
<dbReference type="Gene3D" id="3.40.50.12090">
    <property type="match status" value="1"/>
</dbReference>
<dbReference type="Pfam" id="PF04122">
    <property type="entry name" value="CW_binding_2"/>
    <property type="match status" value="3"/>
</dbReference>
<dbReference type="EMBL" id="CP000750">
    <property type="protein sequence ID" value="ABS05362.1"/>
    <property type="molecule type" value="Genomic_DNA"/>
</dbReference>
<evidence type="ECO:0000313" key="2">
    <source>
        <dbReference type="EMBL" id="ABS05362.1"/>
    </source>
</evidence>
<dbReference type="STRING" id="266940.Krad_3899"/>
<dbReference type="KEGG" id="kra:Krad_3899"/>